<dbReference type="InterPro" id="IPR002509">
    <property type="entry name" value="NODB_dom"/>
</dbReference>
<keyword evidence="2" id="KW-0732">Signal</keyword>
<keyword evidence="5" id="KW-1185">Reference proteome</keyword>
<accession>A0ABW5TW64</accession>
<dbReference type="InterPro" id="IPR011330">
    <property type="entry name" value="Glyco_hydro/deAcase_b/a-brl"/>
</dbReference>
<dbReference type="PANTHER" id="PTHR34216">
    <property type="match status" value="1"/>
</dbReference>
<protein>
    <submittedName>
        <fullName evidence="4">Polysaccharide deacetylase family protein</fullName>
        <ecNumber evidence="4">3.-.-.-</ecNumber>
    </submittedName>
</protein>
<evidence type="ECO:0000313" key="5">
    <source>
        <dbReference type="Proteomes" id="UP001597546"/>
    </source>
</evidence>
<dbReference type="GO" id="GO:0016787">
    <property type="term" value="F:hydrolase activity"/>
    <property type="evidence" value="ECO:0007669"/>
    <property type="project" value="UniProtKB-KW"/>
</dbReference>
<dbReference type="InterPro" id="IPR051398">
    <property type="entry name" value="Polysacch_Deacetylase"/>
</dbReference>
<dbReference type="EC" id="3.-.-.-" evidence="4"/>
<proteinExistence type="predicted"/>
<organism evidence="4 5">
    <name type="scientific">Pedobacter alpinus</name>
    <dbReference type="NCBI Taxonomy" id="1590643"/>
    <lineage>
        <taxon>Bacteria</taxon>
        <taxon>Pseudomonadati</taxon>
        <taxon>Bacteroidota</taxon>
        <taxon>Sphingobacteriia</taxon>
        <taxon>Sphingobacteriales</taxon>
        <taxon>Sphingobacteriaceae</taxon>
        <taxon>Pedobacter</taxon>
    </lineage>
</organism>
<comment type="subcellular location">
    <subcellularLocation>
        <location evidence="1">Secreted</location>
    </subcellularLocation>
</comment>
<evidence type="ECO:0000256" key="2">
    <source>
        <dbReference type="ARBA" id="ARBA00022729"/>
    </source>
</evidence>
<reference evidence="5" key="1">
    <citation type="journal article" date="2019" name="Int. J. Syst. Evol. Microbiol.">
        <title>The Global Catalogue of Microorganisms (GCM) 10K type strain sequencing project: providing services to taxonomists for standard genome sequencing and annotation.</title>
        <authorList>
            <consortium name="The Broad Institute Genomics Platform"/>
            <consortium name="The Broad Institute Genome Sequencing Center for Infectious Disease"/>
            <person name="Wu L."/>
            <person name="Ma J."/>
        </authorList>
    </citation>
    <scope>NUCLEOTIDE SEQUENCE [LARGE SCALE GENOMIC DNA]</scope>
    <source>
        <strain evidence="5">KCTC 42456</strain>
    </source>
</reference>
<dbReference type="SUPFAM" id="SSF88713">
    <property type="entry name" value="Glycoside hydrolase/deacetylase"/>
    <property type="match status" value="1"/>
</dbReference>
<dbReference type="PANTHER" id="PTHR34216:SF3">
    <property type="entry name" value="POLY-BETA-1,6-N-ACETYL-D-GLUCOSAMINE N-DEACETYLASE"/>
    <property type="match status" value="1"/>
</dbReference>
<comment type="caution">
    <text evidence="4">The sequence shown here is derived from an EMBL/GenBank/DDBJ whole genome shotgun (WGS) entry which is preliminary data.</text>
</comment>
<gene>
    <name evidence="4" type="ORF">ACFSSE_15705</name>
</gene>
<sequence length="327" mass="37891">MINKLSKLVLKEIDLKFLMKISGSRHLLPLYHTVSDIGLPHIKNLYTTKNTTEFRNDLDFFLKNYKSVAIDELINQLKENNVREPIFNLTFDDGLKEIVEIIAPILLEKGVNATFFINSGFINNTSLFFRFKTSLLINKIKDKINSDNVIKQLKELLDGLSGETLTKKLLNITYNNKNILDKAGEILEVDFEEFLKTEPFVDDDDIQWLIDKGFTIGAHSIDHPLFSDITLDEQIRQAESSICVLNEKFEVAKNRLFAFPFSDNLVSDSFFKRINNEFPTYTFGTSGLNYDFEKLNFQRVPIENSSFGISELIKMYHLKFLLRKFQL</sequence>
<dbReference type="RefSeq" id="WP_379042221.1">
    <property type="nucleotide sequence ID" value="NZ_JBHSKW010000020.1"/>
</dbReference>
<keyword evidence="4" id="KW-0378">Hydrolase</keyword>
<evidence type="ECO:0000313" key="4">
    <source>
        <dbReference type="EMBL" id="MFD2733154.1"/>
    </source>
</evidence>
<evidence type="ECO:0000256" key="1">
    <source>
        <dbReference type="ARBA" id="ARBA00004613"/>
    </source>
</evidence>
<evidence type="ECO:0000259" key="3">
    <source>
        <dbReference type="Pfam" id="PF01522"/>
    </source>
</evidence>
<dbReference type="Gene3D" id="3.20.20.370">
    <property type="entry name" value="Glycoside hydrolase/deacetylase"/>
    <property type="match status" value="1"/>
</dbReference>
<dbReference type="CDD" id="cd10918">
    <property type="entry name" value="CE4_NodB_like_5s_6s"/>
    <property type="match status" value="1"/>
</dbReference>
<dbReference type="Pfam" id="PF01522">
    <property type="entry name" value="Polysacc_deac_1"/>
    <property type="match status" value="1"/>
</dbReference>
<dbReference type="Proteomes" id="UP001597546">
    <property type="component" value="Unassembled WGS sequence"/>
</dbReference>
<dbReference type="EMBL" id="JBHULV010000052">
    <property type="protein sequence ID" value="MFD2733154.1"/>
    <property type="molecule type" value="Genomic_DNA"/>
</dbReference>
<feature type="domain" description="NodB homology" evidence="3">
    <location>
        <begin position="81"/>
        <end position="263"/>
    </location>
</feature>
<name>A0ABW5TW64_9SPHI</name>